<evidence type="ECO:0000313" key="1">
    <source>
        <dbReference type="EMBL" id="KAG6954475.1"/>
    </source>
</evidence>
<keyword evidence="2" id="KW-1185">Reference proteome</keyword>
<protein>
    <recommendedName>
        <fullName evidence="3">Helitron helicase-like domain-containing protein</fullName>
    </recommendedName>
</protein>
<dbReference type="EMBL" id="JAENGY010000941">
    <property type="protein sequence ID" value="KAG6954475.1"/>
    <property type="molecule type" value="Genomic_DNA"/>
</dbReference>
<dbReference type="Proteomes" id="UP000709295">
    <property type="component" value="Unassembled WGS sequence"/>
</dbReference>
<reference evidence="1" key="1">
    <citation type="submission" date="2021-01" db="EMBL/GenBank/DDBJ databases">
        <title>Phytophthora aleatoria, a newly-described species from Pinus radiata is distinct from Phytophthora cactorum isolates based on comparative genomics.</title>
        <authorList>
            <person name="Mcdougal R."/>
            <person name="Panda P."/>
            <person name="Williams N."/>
            <person name="Studholme D.J."/>
        </authorList>
    </citation>
    <scope>NUCLEOTIDE SEQUENCE</scope>
    <source>
        <strain evidence="1">NZFS 4037</strain>
    </source>
</reference>
<dbReference type="AlphaFoldDB" id="A0A8J5IJ95"/>
<evidence type="ECO:0000313" key="2">
    <source>
        <dbReference type="Proteomes" id="UP000709295"/>
    </source>
</evidence>
<feature type="non-terminal residue" evidence="1">
    <location>
        <position position="317"/>
    </location>
</feature>
<name>A0A8J5IJ95_9STRA</name>
<gene>
    <name evidence="1" type="ORF">JG688_00012328</name>
</gene>
<organism evidence="1 2">
    <name type="scientific">Phytophthora aleatoria</name>
    <dbReference type="NCBI Taxonomy" id="2496075"/>
    <lineage>
        <taxon>Eukaryota</taxon>
        <taxon>Sar</taxon>
        <taxon>Stramenopiles</taxon>
        <taxon>Oomycota</taxon>
        <taxon>Peronosporomycetes</taxon>
        <taxon>Peronosporales</taxon>
        <taxon>Peronosporaceae</taxon>
        <taxon>Phytophthora</taxon>
    </lineage>
</organism>
<feature type="non-terminal residue" evidence="1">
    <location>
        <position position="1"/>
    </location>
</feature>
<proteinExistence type="predicted"/>
<sequence length="317" mass="36044">GLTPSETTDFLARTDDLRICFCKSDDGPFQNDYLTRLIEMLPPSSSDCRMADESIDVMVSALVLLLNQHWWCHTSSCFKQSRSTDNANLCQYSFPRDRVESTRYGSSGVETKRTLGHEFINGFNYTIMATFKCNHDIQVLLGRRDATDRIYYCCKYVTKHQNRLDSVVPVALAALKRRQERESQDGMPLVLDDKERLASAHKRVASMVYGLTNRQEFAGPLAALYLYRGSCCYSSTGFGTLPVGDVVRQLCTLDEYPCSLVNEGDSAEESSFRAVSFLDDYIYRPGILLNLNLYEFLMHYFRKKDDNALVAELGFLT</sequence>
<evidence type="ECO:0008006" key="3">
    <source>
        <dbReference type="Google" id="ProtNLM"/>
    </source>
</evidence>
<comment type="caution">
    <text evidence="1">The sequence shown here is derived from an EMBL/GenBank/DDBJ whole genome shotgun (WGS) entry which is preliminary data.</text>
</comment>
<accession>A0A8J5IJ95</accession>